<organism evidence="7 8">
    <name type="scientific">Senna tora</name>
    <dbReference type="NCBI Taxonomy" id="362788"/>
    <lineage>
        <taxon>Eukaryota</taxon>
        <taxon>Viridiplantae</taxon>
        <taxon>Streptophyta</taxon>
        <taxon>Embryophyta</taxon>
        <taxon>Tracheophyta</taxon>
        <taxon>Spermatophyta</taxon>
        <taxon>Magnoliopsida</taxon>
        <taxon>eudicotyledons</taxon>
        <taxon>Gunneridae</taxon>
        <taxon>Pentapetalae</taxon>
        <taxon>rosids</taxon>
        <taxon>fabids</taxon>
        <taxon>Fabales</taxon>
        <taxon>Fabaceae</taxon>
        <taxon>Caesalpinioideae</taxon>
        <taxon>Cassia clade</taxon>
        <taxon>Senna</taxon>
    </lineage>
</organism>
<dbReference type="FunFam" id="3.30.300.30:FF:000012">
    <property type="entry name" value="D-alanine--D-alanyl carrier protein ligase"/>
    <property type="match status" value="1"/>
</dbReference>
<keyword evidence="3" id="KW-0067">ATP-binding</keyword>
<dbReference type="EMBL" id="JAAIUW010000012">
    <property type="protein sequence ID" value="KAF7807814.1"/>
    <property type="molecule type" value="Genomic_DNA"/>
</dbReference>
<dbReference type="Gene3D" id="3.30.300.30">
    <property type="match status" value="1"/>
</dbReference>
<dbReference type="Pfam" id="PF13193">
    <property type="entry name" value="AMP-binding_C"/>
    <property type="match status" value="1"/>
</dbReference>
<evidence type="ECO:0000313" key="8">
    <source>
        <dbReference type="Proteomes" id="UP000634136"/>
    </source>
</evidence>
<dbReference type="Gene3D" id="3.40.50.12780">
    <property type="entry name" value="N-terminal domain of ligase-like"/>
    <property type="match status" value="1"/>
</dbReference>
<evidence type="ECO:0000256" key="2">
    <source>
        <dbReference type="ARBA" id="ARBA00022741"/>
    </source>
</evidence>
<feature type="region of interest" description="Disordered" evidence="4">
    <location>
        <begin position="434"/>
        <end position="490"/>
    </location>
</feature>
<dbReference type="Pfam" id="PF00501">
    <property type="entry name" value="AMP-binding"/>
    <property type="match status" value="1"/>
</dbReference>
<proteinExistence type="predicted"/>
<evidence type="ECO:0000259" key="6">
    <source>
        <dbReference type="Pfam" id="PF13193"/>
    </source>
</evidence>
<gene>
    <name evidence="7" type="ORF">G2W53_039975</name>
</gene>
<dbReference type="PANTHER" id="PTHR44394">
    <property type="entry name" value="BETA-ALANINE-ACTIVATING ENZYME"/>
    <property type="match status" value="1"/>
</dbReference>
<keyword evidence="2" id="KW-0547">Nucleotide-binding</keyword>
<accession>A0A834W8E9</accession>
<feature type="domain" description="AMP-dependent synthetase/ligase" evidence="5">
    <location>
        <begin position="58"/>
        <end position="185"/>
    </location>
</feature>
<evidence type="ECO:0000259" key="5">
    <source>
        <dbReference type="Pfam" id="PF00501"/>
    </source>
</evidence>
<evidence type="ECO:0000313" key="7">
    <source>
        <dbReference type="EMBL" id="KAF7807814.1"/>
    </source>
</evidence>
<dbReference type="InterPro" id="IPR000873">
    <property type="entry name" value="AMP-dep_synth/lig_dom"/>
</dbReference>
<protein>
    <submittedName>
        <fullName evidence="7">Putative acyl-activating enzyme 19 isoform X2</fullName>
    </submittedName>
</protein>
<dbReference type="SUPFAM" id="SSF56801">
    <property type="entry name" value="Acetyl-CoA synthetase-like"/>
    <property type="match status" value="1"/>
</dbReference>
<dbReference type="Proteomes" id="UP000634136">
    <property type="component" value="Unassembled WGS sequence"/>
</dbReference>
<dbReference type="InterPro" id="IPR045851">
    <property type="entry name" value="AMP-bd_C_sf"/>
</dbReference>
<dbReference type="PANTHER" id="PTHR44394:SF1">
    <property type="entry name" value="BETA-ALANINE-ACTIVATING ENZYME"/>
    <property type="match status" value="1"/>
</dbReference>
<dbReference type="GO" id="GO:0005524">
    <property type="term" value="F:ATP binding"/>
    <property type="evidence" value="ECO:0007669"/>
    <property type="project" value="UniProtKB-KW"/>
</dbReference>
<dbReference type="AlphaFoldDB" id="A0A834W8E9"/>
<dbReference type="InterPro" id="IPR052091">
    <property type="entry name" value="Beta-ala_Activ/Resist"/>
</dbReference>
<evidence type="ECO:0000256" key="3">
    <source>
        <dbReference type="ARBA" id="ARBA00022840"/>
    </source>
</evidence>
<sequence length="622" mass="69194">MSSTYPVNDLGIHITSEFSLTSFFDISAYFPLTVPLTLSHLVFRTRVAYEGTYNPTINSFFQAYFISRLTAVPSLMRTILPVLQAHVDMRVRSSLKLLVFSGENFPLTLWEMLSNLLPKTSILNLYGSTEFDCKRMPMILKIDILTSVPIGLPISNCDVLLLGENDASNKGELYVGGSCISRGYYTLSNLMSDHFVKLPRSYGCGGCVDTCQSQLYIRTGDLAKKLPSGDLVFLGRKDRMVKVNGQRVALEEIENLLREHPDINDAAVICKNNQGELLHLEAFIILKDMERLGQLLTPSIKSWMINNLPSVMVPNHFIFTESFPMTSSGKVNYELVAGSTLFTKHAEDKVGNLGCSNLQQLVQMELKIRVEFSDAYFTDNARNLYTSNRKITIADGSVTTVVGLGNPSSQKDQTILEYSPFPELPVLCPQIIDPAFQPQQPSDPPQISPDPDLNLQTNQTLDSARPLQVYSRRKAPPPTSEPVQSSPLEPQDVEVIDSSSPHIHDYDVPIALTKGVFPFGMFYSIVFNSLKKQFSLQNEEIALLLHEQEFCDALMVEEVSNDEDFFQMGGKSLAAAHISKYDGSSSSPLKRLKRDLTTDITSGGDGYIPWCSSLMSLSCSFC</sequence>
<name>A0A834W8E9_9FABA</name>
<dbReference type="GO" id="GO:0043041">
    <property type="term" value="P:amino acid activation for nonribosomal peptide biosynthetic process"/>
    <property type="evidence" value="ECO:0007669"/>
    <property type="project" value="TreeGrafter"/>
</dbReference>
<keyword evidence="1" id="KW-0963">Cytoplasm</keyword>
<feature type="domain" description="AMP-binding enzyme C-terminal" evidence="6">
    <location>
        <begin position="252"/>
        <end position="330"/>
    </location>
</feature>
<evidence type="ECO:0000256" key="1">
    <source>
        <dbReference type="ARBA" id="ARBA00022490"/>
    </source>
</evidence>
<reference evidence="7" key="1">
    <citation type="submission" date="2020-09" db="EMBL/GenBank/DDBJ databases">
        <title>Genome-Enabled Discovery of Anthraquinone Biosynthesis in Senna tora.</title>
        <authorList>
            <person name="Kang S.-H."/>
            <person name="Pandey R.P."/>
            <person name="Lee C.-M."/>
            <person name="Sim J.-S."/>
            <person name="Jeong J.-T."/>
            <person name="Choi B.-S."/>
            <person name="Jung M."/>
            <person name="Ginzburg D."/>
            <person name="Zhao K."/>
            <person name="Won S.Y."/>
            <person name="Oh T.-J."/>
            <person name="Yu Y."/>
            <person name="Kim N.-H."/>
            <person name="Lee O.R."/>
            <person name="Lee T.-H."/>
            <person name="Bashyal P."/>
            <person name="Kim T.-S."/>
            <person name="Lee W.-H."/>
            <person name="Kawkins C."/>
            <person name="Kim C.-K."/>
            <person name="Kim J.S."/>
            <person name="Ahn B.O."/>
            <person name="Rhee S.Y."/>
            <person name="Sohng J.K."/>
        </authorList>
    </citation>
    <scope>NUCLEOTIDE SEQUENCE</scope>
    <source>
        <tissue evidence="7">Leaf</tissue>
    </source>
</reference>
<dbReference type="InterPro" id="IPR042099">
    <property type="entry name" value="ANL_N_sf"/>
</dbReference>
<evidence type="ECO:0000256" key="4">
    <source>
        <dbReference type="SAM" id="MobiDB-lite"/>
    </source>
</evidence>
<dbReference type="InterPro" id="IPR025110">
    <property type="entry name" value="AMP-bd_C"/>
</dbReference>
<dbReference type="OrthoDB" id="408177at2759"/>
<keyword evidence="8" id="KW-1185">Reference proteome</keyword>
<comment type="caution">
    <text evidence="7">The sequence shown here is derived from an EMBL/GenBank/DDBJ whole genome shotgun (WGS) entry which is preliminary data.</text>
</comment>